<evidence type="ECO:0000256" key="10">
    <source>
        <dbReference type="SAM" id="Coils"/>
    </source>
</evidence>
<dbReference type="PANTHER" id="PTHR32089:SF112">
    <property type="entry name" value="LYSOZYME-LIKE PROTEIN-RELATED"/>
    <property type="match status" value="1"/>
</dbReference>
<comment type="subcellular location">
    <subcellularLocation>
        <location evidence="1">Cell membrane</location>
        <topology evidence="1">Multi-pass membrane protein</topology>
    </subcellularLocation>
</comment>
<dbReference type="GO" id="GO:0005886">
    <property type="term" value="C:plasma membrane"/>
    <property type="evidence" value="ECO:0007669"/>
    <property type="project" value="UniProtKB-SubCell"/>
</dbReference>
<dbReference type="PROSITE" id="PS50111">
    <property type="entry name" value="CHEMOTAXIS_TRANSDUC_2"/>
    <property type="match status" value="1"/>
</dbReference>
<feature type="transmembrane region" description="Helical" evidence="11">
    <location>
        <begin position="286"/>
        <end position="310"/>
    </location>
</feature>
<sequence length="680" mass="71783">MSIRGKLKLMVTVVFLIIVTMTLVTHFRSTSIVSDLQERTGNEIVTGSAGVIREYLDKYASVTRMAAAEVRHAILENPDVQRKDLEALMASLAGSVESLGLVGLYLGTSSDGQLYSSDGWNPEGYDSRTRPWYQAALKAQGGEPIFTTPYVDATTGTSILSVVQPISDRSGGLIGVVGVDIKMEALEQFVVSQKMFGHGSGAMILEDGLLVAHTNQSFVLKANLLNPADFSDSVSAFARRMVAGETGFARYEFQGEPHHAFFTPVGNGFFFYIFLPTKVMEARTHALTVLNVTMALIAIAFSTIFILFIIRGLSRAIRGMTSVTDVLSGGDLTARFEASGRDELARIAGLLNSMLDSISGALSRVRGEAEESSRQASTLAALSQETLASMEEVSASVAQVNGLMEAASASTEATGVSVSEIAASAQSSAQASTDGAQQAAQVAEAARNAAEEVTKVLKSMSSVGDAARQSLQGIRELGQSVDSISGFVATITSIADQTNLLALNAAIEAARAGEAGRGFAVVAEEVRKLAEESGRAAQEVSKLIANLQKESESSTVMTESAGPLLQRAMEDAESAQRRLDAAQEAIESLNQGIQSIAAAAEKQAASSEEIAEAMKNLSDSNAKIMDSTAAIRDSSHETTTAAESIATAAQSMAETSERLNGLVDAFVLDEKRDHPAFLKG</sequence>
<dbReference type="SMART" id="SM00283">
    <property type="entry name" value="MA"/>
    <property type="match status" value="1"/>
</dbReference>
<evidence type="ECO:0000313" key="14">
    <source>
        <dbReference type="EMBL" id="CBL27771.1"/>
    </source>
</evidence>
<keyword evidence="15" id="KW-1185">Reference proteome</keyword>
<feature type="domain" description="HAMP" evidence="13">
    <location>
        <begin position="311"/>
        <end position="363"/>
    </location>
</feature>
<keyword evidence="10" id="KW-0175">Coiled coil</keyword>
<keyword evidence="3" id="KW-0145">Chemotaxis</keyword>
<dbReference type="SUPFAM" id="SSF58104">
    <property type="entry name" value="Methyl-accepting chemotaxis protein (MCP) signaling domain"/>
    <property type="match status" value="1"/>
</dbReference>
<dbReference type="InterPro" id="IPR004090">
    <property type="entry name" value="Chemotax_Me-accpt_rcpt"/>
</dbReference>
<dbReference type="SMART" id="SM00304">
    <property type="entry name" value="HAMP"/>
    <property type="match status" value="1"/>
</dbReference>
<dbReference type="InterPro" id="IPR003660">
    <property type="entry name" value="HAMP_dom"/>
</dbReference>
<keyword evidence="7 9" id="KW-0807">Transducer</keyword>
<evidence type="ECO:0000256" key="9">
    <source>
        <dbReference type="PROSITE-ProRule" id="PRU00284"/>
    </source>
</evidence>
<dbReference type="Gene3D" id="6.10.340.10">
    <property type="match status" value="1"/>
</dbReference>
<dbReference type="Pfam" id="PF00015">
    <property type="entry name" value="MCPsignal"/>
    <property type="match status" value="1"/>
</dbReference>
<dbReference type="PANTHER" id="PTHR32089">
    <property type="entry name" value="METHYL-ACCEPTING CHEMOTAXIS PROTEIN MCPB"/>
    <property type="match status" value="1"/>
</dbReference>
<dbReference type="CDD" id="cd12912">
    <property type="entry name" value="PDC2_MCP_like"/>
    <property type="match status" value="1"/>
</dbReference>
<evidence type="ECO:0000256" key="4">
    <source>
        <dbReference type="ARBA" id="ARBA00022692"/>
    </source>
</evidence>
<dbReference type="KEGG" id="sbr:SY1_02500"/>
<dbReference type="GO" id="GO:0004888">
    <property type="term" value="F:transmembrane signaling receptor activity"/>
    <property type="evidence" value="ECO:0007669"/>
    <property type="project" value="InterPro"/>
</dbReference>
<evidence type="ECO:0000256" key="6">
    <source>
        <dbReference type="ARBA" id="ARBA00023136"/>
    </source>
</evidence>
<evidence type="ECO:0000256" key="2">
    <source>
        <dbReference type="ARBA" id="ARBA00022475"/>
    </source>
</evidence>
<dbReference type="PROSITE" id="PS50885">
    <property type="entry name" value="HAMP"/>
    <property type="match status" value="1"/>
</dbReference>
<dbReference type="InterPro" id="IPR029151">
    <property type="entry name" value="Sensor-like_sf"/>
</dbReference>
<feature type="transmembrane region" description="Helical" evidence="11">
    <location>
        <begin position="7"/>
        <end position="27"/>
    </location>
</feature>
<reference evidence="14 15" key="2">
    <citation type="submission" date="2010-03" db="EMBL/GenBank/DDBJ databases">
        <authorList>
            <person name="Pajon A."/>
        </authorList>
    </citation>
    <scope>NUCLEOTIDE SEQUENCE [LARGE SCALE GENOMIC DNA]</scope>
    <source>
        <strain evidence="14 15">SGP1</strain>
    </source>
</reference>
<reference evidence="15" key="1">
    <citation type="submission" date="2010-03" db="EMBL/GenBank/DDBJ databases">
        <title>The genome sequence of Synergistetes sp. SGP1.</title>
        <authorList>
            <consortium name="metaHIT consortium -- http://www.metahit.eu/"/>
            <person name="Pajon A."/>
            <person name="Turner K."/>
            <person name="Parkhill J."/>
            <person name="Wade W."/>
            <person name="Vartoukian S."/>
        </authorList>
    </citation>
    <scope>NUCLEOTIDE SEQUENCE [LARGE SCALE GENOMIC DNA]</scope>
    <source>
        <strain evidence="15">SGP1</strain>
    </source>
</reference>
<dbReference type="InterPro" id="IPR033479">
    <property type="entry name" value="dCache_1"/>
</dbReference>
<dbReference type="CDD" id="cd12913">
    <property type="entry name" value="PDC1_MCP_like"/>
    <property type="match status" value="1"/>
</dbReference>
<keyword evidence="4 11" id="KW-0812">Transmembrane</keyword>
<dbReference type="Proteomes" id="UP000008957">
    <property type="component" value="Chromosome"/>
</dbReference>
<dbReference type="Gene3D" id="1.10.287.950">
    <property type="entry name" value="Methyl-accepting chemotaxis protein"/>
    <property type="match status" value="1"/>
</dbReference>
<evidence type="ECO:0000256" key="7">
    <source>
        <dbReference type="ARBA" id="ARBA00023224"/>
    </source>
</evidence>
<dbReference type="Pfam" id="PF02743">
    <property type="entry name" value="dCache_1"/>
    <property type="match status" value="1"/>
</dbReference>
<proteinExistence type="inferred from homology"/>
<feature type="coiled-coil region" evidence="10">
    <location>
        <begin position="530"/>
        <end position="617"/>
    </location>
</feature>
<evidence type="ECO:0000256" key="8">
    <source>
        <dbReference type="ARBA" id="ARBA00029447"/>
    </source>
</evidence>
<accession>A0AB94IVK4</accession>
<keyword evidence="6 11" id="KW-0472">Membrane</keyword>
<dbReference type="GO" id="GO:0007165">
    <property type="term" value="P:signal transduction"/>
    <property type="evidence" value="ECO:0007669"/>
    <property type="project" value="UniProtKB-KW"/>
</dbReference>
<name>A0AB94IVK4_9BACT</name>
<dbReference type="CDD" id="cd06225">
    <property type="entry name" value="HAMP"/>
    <property type="match status" value="1"/>
</dbReference>
<dbReference type="InterPro" id="IPR004089">
    <property type="entry name" value="MCPsignal_dom"/>
</dbReference>
<dbReference type="EMBL" id="FP929056">
    <property type="protein sequence ID" value="CBL27771.1"/>
    <property type="molecule type" value="Genomic_DNA"/>
</dbReference>
<evidence type="ECO:0000259" key="12">
    <source>
        <dbReference type="PROSITE" id="PS50111"/>
    </source>
</evidence>
<organism evidence="14 15">
    <name type="scientific">Fretibacterium fastidiosum</name>
    <dbReference type="NCBI Taxonomy" id="651822"/>
    <lineage>
        <taxon>Bacteria</taxon>
        <taxon>Thermotogati</taxon>
        <taxon>Synergistota</taxon>
        <taxon>Synergistia</taxon>
        <taxon>Synergistales</taxon>
        <taxon>Aminobacteriaceae</taxon>
        <taxon>Fretibacterium</taxon>
    </lineage>
</organism>
<dbReference type="AlphaFoldDB" id="A0AB94IVK4"/>
<evidence type="ECO:0000256" key="3">
    <source>
        <dbReference type="ARBA" id="ARBA00022500"/>
    </source>
</evidence>
<dbReference type="Gene3D" id="3.30.450.20">
    <property type="entry name" value="PAS domain"/>
    <property type="match status" value="1"/>
</dbReference>
<dbReference type="SUPFAM" id="SSF103190">
    <property type="entry name" value="Sensory domain-like"/>
    <property type="match status" value="1"/>
</dbReference>
<evidence type="ECO:0000256" key="1">
    <source>
        <dbReference type="ARBA" id="ARBA00004651"/>
    </source>
</evidence>
<keyword evidence="5 11" id="KW-1133">Transmembrane helix</keyword>
<keyword evidence="2" id="KW-1003">Cell membrane</keyword>
<dbReference type="Pfam" id="PF00672">
    <property type="entry name" value="HAMP"/>
    <property type="match status" value="1"/>
</dbReference>
<evidence type="ECO:0000256" key="11">
    <source>
        <dbReference type="SAM" id="Phobius"/>
    </source>
</evidence>
<comment type="similarity">
    <text evidence="8">Belongs to the methyl-accepting chemotaxis (MCP) protein family.</text>
</comment>
<dbReference type="GO" id="GO:0006935">
    <property type="term" value="P:chemotaxis"/>
    <property type="evidence" value="ECO:0007669"/>
    <property type="project" value="UniProtKB-KW"/>
</dbReference>
<evidence type="ECO:0000313" key="15">
    <source>
        <dbReference type="Proteomes" id="UP000008957"/>
    </source>
</evidence>
<evidence type="ECO:0000259" key="13">
    <source>
        <dbReference type="PROSITE" id="PS50885"/>
    </source>
</evidence>
<dbReference type="PRINTS" id="PR00260">
    <property type="entry name" value="CHEMTRNSDUCR"/>
</dbReference>
<feature type="domain" description="Methyl-accepting transducer" evidence="12">
    <location>
        <begin position="382"/>
        <end position="618"/>
    </location>
</feature>
<dbReference type="RefSeq" id="WP_015555918.1">
    <property type="nucleotide sequence ID" value="NC_021038.1"/>
</dbReference>
<gene>
    <name evidence="14" type="ORF">SY1_02500</name>
</gene>
<protein>
    <submittedName>
        <fullName evidence="14">Methyl-accepting chemotaxis protein</fullName>
    </submittedName>
</protein>
<evidence type="ECO:0000256" key="5">
    <source>
        <dbReference type="ARBA" id="ARBA00022989"/>
    </source>
</evidence>